<dbReference type="KEGG" id="nfn:NFRAN_1617"/>
<dbReference type="InterPro" id="IPR016181">
    <property type="entry name" value="Acyl_CoA_acyltransferase"/>
</dbReference>
<dbReference type="SUPFAM" id="SSF55729">
    <property type="entry name" value="Acyl-CoA N-acyltransferases (Nat)"/>
    <property type="match status" value="1"/>
</dbReference>
<feature type="domain" description="N-acetyltransferase" evidence="1">
    <location>
        <begin position="8"/>
        <end position="170"/>
    </location>
</feature>
<evidence type="ECO:0000313" key="3">
    <source>
        <dbReference type="Proteomes" id="UP000294299"/>
    </source>
</evidence>
<name>A0A484ICJ8_9ARCH</name>
<evidence type="ECO:0000259" key="1">
    <source>
        <dbReference type="PROSITE" id="PS51186"/>
    </source>
</evidence>
<protein>
    <submittedName>
        <fullName evidence="2">Acetyltransferase (GNAT) family protein</fullName>
    </submittedName>
</protein>
<dbReference type="OrthoDB" id="70064at2157"/>
<keyword evidence="3" id="KW-1185">Reference proteome</keyword>
<dbReference type="PROSITE" id="PS51186">
    <property type="entry name" value="GNAT"/>
    <property type="match status" value="1"/>
</dbReference>
<dbReference type="GeneID" id="39420950"/>
<gene>
    <name evidence="2" type="ORF">NFRAN_1617</name>
</gene>
<dbReference type="AlphaFoldDB" id="A0A484ICJ8"/>
<reference evidence="2 3" key="1">
    <citation type="submission" date="2019-02" db="EMBL/GenBank/DDBJ databases">
        <authorList>
            <person name="Lehtovirta-Morley E L."/>
        </authorList>
    </citation>
    <scope>NUCLEOTIDE SEQUENCE [LARGE SCALE GENOMIC DNA]</scope>
    <source>
        <strain evidence="2">NFRAN1</strain>
    </source>
</reference>
<accession>A0A484ICJ8</accession>
<organism evidence="2 3">
    <name type="scientific">Candidatus Nitrosocosmicus franklandianus</name>
    <dbReference type="NCBI Taxonomy" id="1798806"/>
    <lineage>
        <taxon>Archaea</taxon>
        <taxon>Nitrososphaerota</taxon>
        <taxon>Nitrososphaeria</taxon>
        <taxon>Nitrososphaerales</taxon>
        <taxon>Nitrososphaeraceae</taxon>
        <taxon>Candidatus Nitrosocosmicus</taxon>
    </lineage>
</organism>
<dbReference type="CDD" id="cd04301">
    <property type="entry name" value="NAT_SF"/>
    <property type="match status" value="1"/>
</dbReference>
<evidence type="ECO:0000313" key="2">
    <source>
        <dbReference type="EMBL" id="VFJ13939.1"/>
    </source>
</evidence>
<dbReference type="Proteomes" id="UP000294299">
    <property type="component" value="Chromosome NFRAN"/>
</dbReference>
<dbReference type="RefSeq" id="WP_134484039.1">
    <property type="nucleotide sequence ID" value="NZ_LR216287.1"/>
</dbReference>
<dbReference type="InterPro" id="IPR000182">
    <property type="entry name" value="GNAT_dom"/>
</dbReference>
<dbReference type="Gene3D" id="3.40.630.30">
    <property type="match status" value="1"/>
</dbReference>
<sequence>MTNVEHNLRLRPGTIDDANQVGKIIYEAFSGIADKHGFPREFPSIDIGINVATLFLSNSGFYSIVAEDTGRSGNKIVGSNFLDERSALVAGVGPITIDPHSQNKGEGRQLMVNVMERARSKNYPAIRLLQASYHNRSLALYASLGFEVREPISTMQGKPIQAVIPGRTVRVANESDLESCNAVCRAVHGHDRNGELKDSIKQGIAKVVIHDDKITGYTSGLTYFNHTVGFTNDDIKALIASETTTDSYGGPGILIPTRNAELFRWCLENDLRLVHQLTLMTVGVYNEPAGSYMPSILY</sequence>
<keyword evidence="2" id="KW-0808">Transferase</keyword>
<dbReference type="GO" id="GO:0016747">
    <property type="term" value="F:acyltransferase activity, transferring groups other than amino-acyl groups"/>
    <property type="evidence" value="ECO:0007669"/>
    <property type="project" value="InterPro"/>
</dbReference>
<dbReference type="Pfam" id="PF13508">
    <property type="entry name" value="Acetyltransf_7"/>
    <property type="match status" value="1"/>
</dbReference>
<proteinExistence type="predicted"/>
<dbReference type="EMBL" id="LR216287">
    <property type="protein sequence ID" value="VFJ13939.1"/>
    <property type="molecule type" value="Genomic_DNA"/>
</dbReference>